<dbReference type="EC" id="2.7.7.101" evidence="12"/>
<keyword evidence="11 12" id="KW-0804">Transcription</keyword>
<name>A0A926F2L0_9FIRM</name>
<dbReference type="Gene3D" id="3.90.580.10">
    <property type="entry name" value="Zinc finger, CHC2-type domain"/>
    <property type="match status" value="1"/>
</dbReference>
<dbReference type="SUPFAM" id="SSF48024">
    <property type="entry name" value="N-terminal domain of DnaB helicase"/>
    <property type="match status" value="1"/>
</dbReference>
<organism evidence="17 18">
    <name type="scientific">Wansuia hejianensis</name>
    <dbReference type="NCBI Taxonomy" id="2763667"/>
    <lineage>
        <taxon>Bacteria</taxon>
        <taxon>Bacillati</taxon>
        <taxon>Bacillota</taxon>
        <taxon>Clostridia</taxon>
        <taxon>Lachnospirales</taxon>
        <taxon>Lachnospiraceae</taxon>
        <taxon>Wansuia</taxon>
    </lineage>
</organism>
<dbReference type="HAMAP" id="MF_00974">
    <property type="entry name" value="DNA_primase_DnaG"/>
    <property type="match status" value="1"/>
</dbReference>
<evidence type="ECO:0000256" key="7">
    <source>
        <dbReference type="ARBA" id="ARBA00022771"/>
    </source>
</evidence>
<dbReference type="InterPro" id="IPR016136">
    <property type="entry name" value="DNA_helicase_N/primase_C"/>
</dbReference>
<comment type="function">
    <text evidence="12 13">RNA polymerase that catalyzes the synthesis of short RNA molecules used as primers for DNA polymerase during DNA replication.</text>
</comment>
<dbReference type="GO" id="GO:0006269">
    <property type="term" value="P:DNA replication, synthesis of primer"/>
    <property type="evidence" value="ECO:0007669"/>
    <property type="project" value="UniProtKB-UniRule"/>
</dbReference>
<dbReference type="GO" id="GO:1990077">
    <property type="term" value="C:primosome complex"/>
    <property type="evidence" value="ECO:0007669"/>
    <property type="project" value="UniProtKB-KW"/>
</dbReference>
<dbReference type="GO" id="GO:0005524">
    <property type="term" value="F:ATP binding"/>
    <property type="evidence" value="ECO:0007669"/>
    <property type="project" value="InterPro"/>
</dbReference>
<accession>A0A926F2L0</accession>
<dbReference type="Pfam" id="PF00772">
    <property type="entry name" value="DnaB"/>
    <property type="match status" value="1"/>
</dbReference>
<sequence>MTIYINDETIERVKDSCDIVDVISDYIQLKRTGTNHVGLCPFHNEKTPSFTVNQSKQFFHCFGCGESGDSIAFIMKKENLDFPQAVKLLADKLGIDTVEVRVNDKYTQERQEAYNINKDAARYFYRSLVTNPKALEYLNKRQISANTIRGFGLGFAPESWEGLYRFLLSKGYGSEQIEKIGLIGKKSGNNGYYDKFRNRIMFPIIDTKSRIIGFGGRVLDDKMPKYLNSKESIIFNKGNHLYGLNLVNKHSNRKRILLVEGYIDVISLYSKGINYAVASLGTALTERQGRLLKRYGDEVYIAYDSDTAGVKATLKAIDILLKEDVKPKIILLPDGMDPDDYINKMGKIEFEKLFLNSYNHIDYKILINKKKYDLNDIEDKIKFTTEVSKIIKDLKSPVEQDVYINKISEDTGVSKEAIEKEIKGNKIYNTSVGNSRKFRDNKQIISPIKSEITSGYIRAETDLIKLMIDDRDYYEFISKRLSREDFSSKEYRILYDLISEQYENNSVLEIKKVIEATKEKGFKEDFIKSLVDTKLKYKPTNIDQILTDLINTVIINKLERLRREIIKNIEDLEKLEERTKEQNNSFRKLFLELTDLNNQIKTIKQE</sequence>
<evidence type="ECO:0000259" key="16">
    <source>
        <dbReference type="PROSITE" id="PS50880"/>
    </source>
</evidence>
<dbReference type="SUPFAM" id="SSF56731">
    <property type="entry name" value="DNA primase core"/>
    <property type="match status" value="1"/>
</dbReference>
<feature type="domain" description="Toprim" evidence="16">
    <location>
        <begin position="254"/>
        <end position="335"/>
    </location>
</feature>
<dbReference type="SMART" id="SM00400">
    <property type="entry name" value="ZnF_CHCC"/>
    <property type="match status" value="1"/>
</dbReference>
<dbReference type="InterPro" id="IPR037068">
    <property type="entry name" value="DNA_primase_core_N_sf"/>
</dbReference>
<evidence type="ECO:0000256" key="13">
    <source>
        <dbReference type="PIRNR" id="PIRNR002811"/>
    </source>
</evidence>
<keyword evidence="6 12" id="KW-0479">Metal-binding</keyword>
<dbReference type="Proteomes" id="UP000601522">
    <property type="component" value="Unassembled WGS sequence"/>
</dbReference>
<dbReference type="GO" id="GO:0008270">
    <property type="term" value="F:zinc ion binding"/>
    <property type="evidence" value="ECO:0007669"/>
    <property type="project" value="UniProtKB-UniRule"/>
</dbReference>
<dbReference type="InterPro" id="IPR050219">
    <property type="entry name" value="DnaG_primase"/>
</dbReference>
<dbReference type="InterPro" id="IPR030846">
    <property type="entry name" value="DnaG_bac"/>
</dbReference>
<dbReference type="FunFam" id="3.40.1360.10:FF:000002">
    <property type="entry name" value="DNA primase"/>
    <property type="match status" value="1"/>
</dbReference>
<dbReference type="AlphaFoldDB" id="A0A926F2L0"/>
<dbReference type="GO" id="GO:0000428">
    <property type="term" value="C:DNA-directed RNA polymerase complex"/>
    <property type="evidence" value="ECO:0007669"/>
    <property type="project" value="UniProtKB-KW"/>
</dbReference>
<dbReference type="PIRSF" id="PIRSF002811">
    <property type="entry name" value="DnaG"/>
    <property type="match status" value="1"/>
</dbReference>
<dbReference type="Pfam" id="PF10410">
    <property type="entry name" value="DnaB_bind"/>
    <property type="match status" value="1"/>
</dbReference>
<dbReference type="GO" id="GO:0003899">
    <property type="term" value="F:DNA-directed RNA polymerase activity"/>
    <property type="evidence" value="ECO:0007669"/>
    <property type="project" value="UniProtKB-UniRule"/>
</dbReference>
<dbReference type="InterPro" id="IPR006171">
    <property type="entry name" value="TOPRIM_dom"/>
</dbReference>
<evidence type="ECO:0000256" key="12">
    <source>
        <dbReference type="HAMAP-Rule" id="MF_00974"/>
    </source>
</evidence>
<evidence type="ECO:0000256" key="8">
    <source>
        <dbReference type="ARBA" id="ARBA00022833"/>
    </source>
</evidence>
<reference evidence="17 18" key="1">
    <citation type="submission" date="2020-08" db="EMBL/GenBank/DDBJ databases">
        <title>Genome public.</title>
        <authorList>
            <person name="Liu C."/>
            <person name="Sun Q."/>
        </authorList>
    </citation>
    <scope>NUCLEOTIDE SEQUENCE [LARGE SCALE GENOMIC DNA]</scope>
    <source>
        <strain evidence="17 18">NSJ-26</strain>
    </source>
</reference>
<dbReference type="InterPro" id="IPR036977">
    <property type="entry name" value="DNA_primase_Znf_CHC2"/>
</dbReference>
<keyword evidence="5 12" id="KW-0235">DNA replication</keyword>
<gene>
    <name evidence="12" type="primary">dnaG</name>
    <name evidence="17" type="ORF">H8689_06355</name>
</gene>
<keyword evidence="2 12" id="KW-0639">Primosome</keyword>
<comment type="subunit">
    <text evidence="12">Monomer. Interacts with DnaB.</text>
</comment>
<dbReference type="SMART" id="SM00493">
    <property type="entry name" value="TOPRIM"/>
    <property type="match status" value="1"/>
</dbReference>
<evidence type="ECO:0000313" key="17">
    <source>
        <dbReference type="EMBL" id="MBC8590754.1"/>
    </source>
</evidence>
<dbReference type="Gene3D" id="3.40.1360.10">
    <property type="match status" value="1"/>
</dbReference>
<comment type="catalytic activity">
    <reaction evidence="12">
        <text>ssDNA + n NTP = ssDNA/pppN(pN)n-1 hybrid + (n-1) diphosphate.</text>
        <dbReference type="EC" id="2.7.7.101"/>
    </reaction>
</comment>
<dbReference type="PANTHER" id="PTHR30313:SF2">
    <property type="entry name" value="DNA PRIMASE"/>
    <property type="match status" value="1"/>
</dbReference>
<dbReference type="GO" id="GO:0003678">
    <property type="term" value="F:DNA helicase activity"/>
    <property type="evidence" value="ECO:0007669"/>
    <property type="project" value="InterPro"/>
</dbReference>
<dbReference type="EMBL" id="JACRTK010000002">
    <property type="protein sequence ID" value="MBC8590754.1"/>
    <property type="molecule type" value="Genomic_DNA"/>
</dbReference>
<dbReference type="InterPro" id="IPR019475">
    <property type="entry name" value="DNA_primase_DnaB-bd"/>
</dbReference>
<dbReference type="Gene3D" id="3.90.980.10">
    <property type="entry name" value="DNA primase, catalytic core, N-terminal domain"/>
    <property type="match status" value="1"/>
</dbReference>
<proteinExistence type="inferred from homology"/>
<keyword evidence="7 12" id="KW-0863">Zinc-finger</keyword>
<dbReference type="Pfam" id="PF01807">
    <property type="entry name" value="Zn_ribbon_DnaG"/>
    <property type="match status" value="1"/>
</dbReference>
<dbReference type="PANTHER" id="PTHR30313">
    <property type="entry name" value="DNA PRIMASE"/>
    <property type="match status" value="1"/>
</dbReference>
<evidence type="ECO:0000256" key="6">
    <source>
        <dbReference type="ARBA" id="ARBA00022723"/>
    </source>
</evidence>
<evidence type="ECO:0000256" key="3">
    <source>
        <dbReference type="ARBA" id="ARBA00022679"/>
    </source>
</evidence>
<dbReference type="SUPFAM" id="SSF57783">
    <property type="entry name" value="Zinc beta-ribbon"/>
    <property type="match status" value="1"/>
</dbReference>
<protein>
    <recommendedName>
        <fullName evidence="12 13">DNA primase</fullName>
        <ecNumber evidence="12">2.7.7.101</ecNumber>
    </recommendedName>
</protein>
<feature type="zinc finger region" description="CHC2-type" evidence="12 14">
    <location>
        <begin position="40"/>
        <end position="64"/>
    </location>
</feature>
<dbReference type="InterPro" id="IPR034151">
    <property type="entry name" value="TOPRIM_DnaG_bac"/>
</dbReference>
<comment type="similarity">
    <text evidence="12 13">Belongs to the DnaG primase family.</text>
</comment>
<dbReference type="GO" id="GO:0003677">
    <property type="term" value="F:DNA binding"/>
    <property type="evidence" value="ECO:0007669"/>
    <property type="project" value="UniProtKB-KW"/>
</dbReference>
<comment type="domain">
    <text evidence="12">Contains an N-terminal zinc-binding domain, a central core domain that contains the primase activity, and a C-terminal DnaB-binding domain.</text>
</comment>
<keyword evidence="8 12" id="KW-0862">Zinc</keyword>
<dbReference type="InterPro" id="IPR036185">
    <property type="entry name" value="DNA_heli_DnaB-like_N_sf"/>
</dbReference>
<keyword evidence="15" id="KW-0175">Coiled coil</keyword>
<keyword evidence="4 12" id="KW-0548">Nucleotidyltransferase</keyword>
<keyword evidence="3 12" id="KW-0808">Transferase</keyword>
<keyword evidence="9" id="KW-0460">Magnesium</keyword>
<keyword evidence="18" id="KW-1185">Reference proteome</keyword>
<dbReference type="InterPro" id="IPR006295">
    <property type="entry name" value="DNA_primase_DnaG"/>
</dbReference>
<evidence type="ECO:0000313" key="18">
    <source>
        <dbReference type="Proteomes" id="UP000601522"/>
    </source>
</evidence>
<evidence type="ECO:0000256" key="5">
    <source>
        <dbReference type="ARBA" id="ARBA00022705"/>
    </source>
</evidence>
<evidence type="ECO:0000256" key="15">
    <source>
        <dbReference type="SAM" id="Coils"/>
    </source>
</evidence>
<dbReference type="Pfam" id="PF08275">
    <property type="entry name" value="DNAG_N"/>
    <property type="match status" value="1"/>
</dbReference>
<keyword evidence="10 12" id="KW-0238">DNA-binding</keyword>
<evidence type="ECO:0000256" key="4">
    <source>
        <dbReference type="ARBA" id="ARBA00022695"/>
    </source>
</evidence>
<feature type="coiled-coil region" evidence="15">
    <location>
        <begin position="555"/>
        <end position="606"/>
    </location>
</feature>
<comment type="caution">
    <text evidence="17">The sequence shown here is derived from an EMBL/GenBank/DDBJ whole genome shotgun (WGS) entry which is preliminary data.</text>
</comment>
<evidence type="ECO:0000256" key="11">
    <source>
        <dbReference type="ARBA" id="ARBA00023163"/>
    </source>
</evidence>
<evidence type="ECO:0000256" key="9">
    <source>
        <dbReference type="ARBA" id="ARBA00022842"/>
    </source>
</evidence>
<dbReference type="CDD" id="cd03364">
    <property type="entry name" value="TOPRIM_DnaG_primases"/>
    <property type="match status" value="1"/>
</dbReference>
<dbReference type="InterPro" id="IPR002694">
    <property type="entry name" value="Znf_CHC2"/>
</dbReference>
<dbReference type="NCBIfam" id="TIGR01391">
    <property type="entry name" value="dnaG"/>
    <property type="match status" value="1"/>
</dbReference>
<dbReference type="InterPro" id="IPR007693">
    <property type="entry name" value="DNA_helicase_DnaB-like_N"/>
</dbReference>
<keyword evidence="1 12" id="KW-0240">DNA-directed RNA polymerase</keyword>
<dbReference type="Gene3D" id="1.10.860.10">
    <property type="entry name" value="DNAb Helicase, Chain A"/>
    <property type="match status" value="1"/>
</dbReference>
<dbReference type="FunFam" id="3.90.580.10:FF:000001">
    <property type="entry name" value="DNA primase"/>
    <property type="match status" value="1"/>
</dbReference>
<evidence type="ECO:0000256" key="1">
    <source>
        <dbReference type="ARBA" id="ARBA00022478"/>
    </source>
</evidence>
<dbReference type="GO" id="GO:0005737">
    <property type="term" value="C:cytoplasm"/>
    <property type="evidence" value="ECO:0007669"/>
    <property type="project" value="TreeGrafter"/>
</dbReference>
<evidence type="ECO:0000256" key="10">
    <source>
        <dbReference type="ARBA" id="ARBA00023125"/>
    </source>
</evidence>
<dbReference type="InterPro" id="IPR013264">
    <property type="entry name" value="DNAG_N"/>
</dbReference>
<evidence type="ECO:0000256" key="2">
    <source>
        <dbReference type="ARBA" id="ARBA00022515"/>
    </source>
</evidence>
<dbReference type="Pfam" id="PF13155">
    <property type="entry name" value="Toprim_2"/>
    <property type="match status" value="1"/>
</dbReference>
<evidence type="ECO:0000256" key="14">
    <source>
        <dbReference type="PIRSR" id="PIRSR002811-1"/>
    </source>
</evidence>
<comment type="cofactor">
    <cofactor evidence="12 13 14">
        <name>Zn(2+)</name>
        <dbReference type="ChEBI" id="CHEBI:29105"/>
    </cofactor>
    <text evidence="12 13 14">Binds 1 zinc ion per monomer.</text>
</comment>
<dbReference type="PROSITE" id="PS50880">
    <property type="entry name" value="TOPRIM"/>
    <property type="match status" value="1"/>
</dbReference>